<keyword evidence="2" id="KW-1185">Reference proteome</keyword>
<dbReference type="Gene3D" id="3.80.10.10">
    <property type="entry name" value="Ribonuclease Inhibitor"/>
    <property type="match status" value="1"/>
</dbReference>
<comment type="caution">
    <text evidence="1">The sequence shown here is derived from an EMBL/GenBank/DDBJ whole genome shotgun (WGS) entry which is preliminary data.</text>
</comment>
<dbReference type="EMBL" id="RDQH01000334">
    <property type="protein sequence ID" value="RXH90990.1"/>
    <property type="molecule type" value="Genomic_DNA"/>
</dbReference>
<dbReference type="Pfam" id="PF00560">
    <property type="entry name" value="LRR_1"/>
    <property type="match status" value="1"/>
</dbReference>
<dbReference type="Proteomes" id="UP000290289">
    <property type="component" value="Chromosome 8"/>
</dbReference>
<protein>
    <submittedName>
        <fullName evidence="1">Uncharacterized protein</fullName>
    </submittedName>
</protein>
<dbReference type="AlphaFoldDB" id="A0A498J663"/>
<dbReference type="STRING" id="3750.A0A498J663"/>
<dbReference type="InterPro" id="IPR032675">
    <property type="entry name" value="LRR_dom_sf"/>
</dbReference>
<dbReference type="PANTHER" id="PTHR48054">
    <property type="entry name" value="RECEPTOR KINASE-LIKE PROTEIN XA21"/>
    <property type="match status" value="1"/>
</dbReference>
<dbReference type="PANTHER" id="PTHR48054:SF82">
    <property type="entry name" value="LRR RECEPTOR-LIKE SERINE_THREONINE-PROTEIN KINASE FLS2"/>
    <property type="match status" value="1"/>
</dbReference>
<dbReference type="SUPFAM" id="SSF52058">
    <property type="entry name" value="L domain-like"/>
    <property type="match status" value="1"/>
</dbReference>
<dbReference type="InterPro" id="IPR001611">
    <property type="entry name" value="Leu-rich_rpt"/>
</dbReference>
<accession>A0A498J663</accession>
<reference evidence="1 2" key="1">
    <citation type="submission" date="2018-10" db="EMBL/GenBank/DDBJ databases">
        <title>A high-quality apple genome assembly.</title>
        <authorList>
            <person name="Hu J."/>
        </authorList>
    </citation>
    <scope>NUCLEOTIDE SEQUENCE [LARGE SCALE GENOMIC DNA]</scope>
    <source>
        <strain evidence="2">cv. HFTH1</strain>
        <tissue evidence="1">Young leaf</tissue>
    </source>
</reference>
<dbReference type="InterPro" id="IPR052592">
    <property type="entry name" value="LRR-RLK"/>
</dbReference>
<gene>
    <name evidence="1" type="ORF">DVH24_014709</name>
</gene>
<evidence type="ECO:0000313" key="2">
    <source>
        <dbReference type="Proteomes" id="UP000290289"/>
    </source>
</evidence>
<name>A0A498J663_MALDO</name>
<evidence type="ECO:0000313" key="1">
    <source>
        <dbReference type="EMBL" id="RXH90990.1"/>
    </source>
</evidence>
<organism evidence="1 2">
    <name type="scientific">Malus domestica</name>
    <name type="common">Apple</name>
    <name type="synonym">Pyrus malus</name>
    <dbReference type="NCBI Taxonomy" id="3750"/>
    <lineage>
        <taxon>Eukaryota</taxon>
        <taxon>Viridiplantae</taxon>
        <taxon>Streptophyta</taxon>
        <taxon>Embryophyta</taxon>
        <taxon>Tracheophyta</taxon>
        <taxon>Spermatophyta</taxon>
        <taxon>Magnoliopsida</taxon>
        <taxon>eudicotyledons</taxon>
        <taxon>Gunneridae</taxon>
        <taxon>Pentapetalae</taxon>
        <taxon>rosids</taxon>
        <taxon>fabids</taxon>
        <taxon>Rosales</taxon>
        <taxon>Rosaceae</taxon>
        <taxon>Amygdaloideae</taxon>
        <taxon>Maleae</taxon>
        <taxon>Malus</taxon>
    </lineage>
</organism>
<proteinExistence type="predicted"/>
<sequence>MHSRSDQFPLQTHPLDLSNNWLSGSSNIFRTIPKEIGKLKSLMDLELSEESAQRFNPNIPRSAHKLTTLYLYSNNLSGTIPKEIGKLEISFGPKIVF</sequence>